<evidence type="ECO:0000313" key="5">
    <source>
        <dbReference type="Proteomes" id="UP000029738"/>
    </source>
</evidence>
<feature type="compositionally biased region" description="Low complexity" evidence="1">
    <location>
        <begin position="27"/>
        <end position="44"/>
    </location>
</feature>
<evidence type="ECO:0000313" key="3">
    <source>
        <dbReference type="EMBL" id="KAF3887997.1"/>
    </source>
</evidence>
<dbReference type="NCBIfam" id="NF041742">
    <property type="entry name" value="WGxxGxxG_fam"/>
    <property type="match status" value="1"/>
</dbReference>
<sequence>MNRKLSQLLGLSALAISLATLPSVLSASAQTTTTPDGTATSTSTDRPVTDGNYQDSDWGLLGLLGLFGLFGRRNRKHNEETVGYTNRDVVGTSSDRTRY</sequence>
<keyword evidence="5" id="KW-1185">Reference proteome</keyword>
<protein>
    <submittedName>
        <fullName evidence="3">WGxxGxxG-CTERM domain-containing protein</fullName>
    </submittedName>
</protein>
<name>A0A0C1RM70_9CYAN</name>
<feature type="region of interest" description="Disordered" evidence="1">
    <location>
        <begin position="77"/>
        <end position="99"/>
    </location>
</feature>
<gene>
    <name evidence="4" type="ORF">DA73_0206415</name>
    <name evidence="3" type="ORF">DA73_0400022775</name>
</gene>
<dbReference type="EMBL" id="JHEG04000001">
    <property type="protein sequence ID" value="KAF3887997.1"/>
    <property type="molecule type" value="Genomic_DNA"/>
</dbReference>
<organism evidence="4">
    <name type="scientific">Tolypothrix bouteillei VB521301</name>
    <dbReference type="NCBI Taxonomy" id="1479485"/>
    <lineage>
        <taxon>Bacteria</taxon>
        <taxon>Bacillati</taxon>
        <taxon>Cyanobacteriota</taxon>
        <taxon>Cyanophyceae</taxon>
        <taxon>Nostocales</taxon>
        <taxon>Tolypothrichaceae</taxon>
        <taxon>Tolypothrix</taxon>
    </lineage>
</organism>
<reference evidence="4" key="1">
    <citation type="journal article" date="2015" name="Genome Announc.">
        <title>Draft Genome Sequence of Tolypothrix boutellei Strain VB521301.</title>
        <authorList>
            <person name="Chandrababunaidu M.M."/>
            <person name="Singh D."/>
            <person name="Sen D."/>
            <person name="Bhan S."/>
            <person name="Das S."/>
            <person name="Gupta A."/>
            <person name="Adhikary S.P."/>
            <person name="Tripathy S."/>
        </authorList>
    </citation>
    <scope>NUCLEOTIDE SEQUENCE</scope>
    <source>
        <strain evidence="4">VB521301</strain>
    </source>
</reference>
<dbReference type="NCBIfam" id="NF038039">
    <property type="entry name" value="WGxxGxxG-CTERM"/>
    <property type="match status" value="1"/>
</dbReference>
<accession>A0A0C1RM70</accession>
<evidence type="ECO:0000256" key="1">
    <source>
        <dbReference type="SAM" id="MobiDB-lite"/>
    </source>
</evidence>
<dbReference type="RefSeq" id="WP_038071924.1">
    <property type="nucleotide sequence ID" value="NZ_JHEG04000001.1"/>
</dbReference>
<dbReference type="EMBL" id="JHEG02000019">
    <property type="protein sequence ID" value="KIE13055.1"/>
    <property type="molecule type" value="Genomic_DNA"/>
</dbReference>
<feature type="chain" id="PRO_5036626550" evidence="2">
    <location>
        <begin position="30"/>
        <end position="99"/>
    </location>
</feature>
<dbReference type="AlphaFoldDB" id="A0A0C1RM70"/>
<comment type="caution">
    <text evidence="4">The sequence shown here is derived from an EMBL/GenBank/DDBJ whole genome shotgun (WGS) entry which is preliminary data.</text>
</comment>
<dbReference type="Proteomes" id="UP000029738">
    <property type="component" value="Unassembled WGS sequence"/>
</dbReference>
<keyword evidence="2" id="KW-0732">Signal</keyword>
<proteinExistence type="predicted"/>
<feature type="region of interest" description="Disordered" evidence="1">
    <location>
        <begin position="27"/>
        <end position="51"/>
    </location>
</feature>
<evidence type="ECO:0000256" key="2">
    <source>
        <dbReference type="SAM" id="SignalP"/>
    </source>
</evidence>
<evidence type="ECO:0000313" key="4">
    <source>
        <dbReference type="EMBL" id="KIE13055.1"/>
    </source>
</evidence>
<reference evidence="3" key="2">
    <citation type="submission" date="2019-11" db="EMBL/GenBank/DDBJ databases">
        <title>Improved Assembly of Tolypothrix boutellei genome.</title>
        <authorList>
            <person name="Sarangi A.N."/>
            <person name="Mukherjee M."/>
            <person name="Ghosh S."/>
            <person name="Singh D."/>
            <person name="Das A."/>
            <person name="Kant S."/>
            <person name="Prusty A."/>
            <person name="Tripathy S."/>
        </authorList>
    </citation>
    <scope>NUCLEOTIDE SEQUENCE</scope>
    <source>
        <strain evidence="3">VB521301</strain>
    </source>
</reference>
<feature type="signal peptide" evidence="2">
    <location>
        <begin position="1"/>
        <end position="29"/>
    </location>
</feature>